<gene>
    <name evidence="3" type="ORF">PECUL_23A039063</name>
</gene>
<dbReference type="Proteomes" id="UP001295444">
    <property type="component" value="Chromosome 03"/>
</dbReference>
<proteinExistence type="predicted"/>
<evidence type="ECO:0000256" key="1">
    <source>
        <dbReference type="SAM" id="MobiDB-lite"/>
    </source>
</evidence>
<evidence type="ECO:0000259" key="2">
    <source>
        <dbReference type="Pfam" id="PF09607"/>
    </source>
</evidence>
<feature type="compositionally biased region" description="Acidic residues" evidence="1">
    <location>
        <begin position="149"/>
        <end position="167"/>
    </location>
</feature>
<dbReference type="Gene3D" id="1.10.10.60">
    <property type="entry name" value="Homeodomain-like"/>
    <property type="match status" value="1"/>
</dbReference>
<feature type="domain" description="Brinker DNA-binding" evidence="2">
    <location>
        <begin position="10"/>
        <end position="55"/>
    </location>
</feature>
<protein>
    <recommendedName>
        <fullName evidence="2">Brinker DNA-binding domain-containing protein</fullName>
    </recommendedName>
</protein>
<accession>A0AAD1W0N5</accession>
<name>A0AAD1W0N5_PELCU</name>
<keyword evidence="4" id="KW-1185">Reference proteome</keyword>
<organism evidence="3 4">
    <name type="scientific">Pelobates cultripes</name>
    <name type="common">Western spadefoot toad</name>
    <dbReference type="NCBI Taxonomy" id="61616"/>
    <lineage>
        <taxon>Eukaryota</taxon>
        <taxon>Metazoa</taxon>
        <taxon>Chordata</taxon>
        <taxon>Craniata</taxon>
        <taxon>Vertebrata</taxon>
        <taxon>Euteleostomi</taxon>
        <taxon>Amphibia</taxon>
        <taxon>Batrachia</taxon>
        <taxon>Anura</taxon>
        <taxon>Pelobatoidea</taxon>
        <taxon>Pelobatidae</taxon>
        <taxon>Pelobates</taxon>
    </lineage>
</organism>
<dbReference type="AlphaFoldDB" id="A0AAD1W0N5"/>
<dbReference type="EMBL" id="OW240914">
    <property type="protein sequence ID" value="CAH2276940.1"/>
    <property type="molecule type" value="Genomic_DNA"/>
</dbReference>
<dbReference type="Pfam" id="PF09607">
    <property type="entry name" value="BrkDBD"/>
    <property type="match status" value="1"/>
</dbReference>
<evidence type="ECO:0000313" key="4">
    <source>
        <dbReference type="Proteomes" id="UP001295444"/>
    </source>
</evidence>
<dbReference type="InterPro" id="IPR018586">
    <property type="entry name" value="Brinker_DNA-bd"/>
</dbReference>
<evidence type="ECO:0000313" key="3">
    <source>
        <dbReference type="EMBL" id="CAH2276940.1"/>
    </source>
</evidence>
<reference evidence="3" key="1">
    <citation type="submission" date="2022-03" db="EMBL/GenBank/DDBJ databases">
        <authorList>
            <person name="Alioto T."/>
            <person name="Alioto T."/>
            <person name="Gomez Garrido J."/>
        </authorList>
    </citation>
    <scope>NUCLEOTIDE SEQUENCE</scope>
</reference>
<feature type="region of interest" description="Disordered" evidence="1">
    <location>
        <begin position="145"/>
        <end position="188"/>
    </location>
</feature>
<sequence>MATQGIKRKRSAYDASFKLKVVDHAEIHGNRAASREFTVPETNVREWRKQKVVLKDMNKTKKAQRGRQAMYPDMEKELYEWIIDQRSSGEKWITWMKSDDKELTAKGNLKKPGLSLVTSWVKTSWEDIPKEMIIKSFLKTGISNKMDGTEDDLLWNSDSEESEETGETDVAANWDTDEKFTQEEWEQL</sequence>